<keyword evidence="3" id="KW-0997">Cell inner membrane</keyword>
<dbReference type="GO" id="GO:0008654">
    <property type="term" value="P:phospholipid biosynthetic process"/>
    <property type="evidence" value="ECO:0007669"/>
    <property type="project" value="InterPro"/>
</dbReference>
<proteinExistence type="inferred from homology"/>
<dbReference type="GO" id="GO:0005524">
    <property type="term" value="F:ATP binding"/>
    <property type="evidence" value="ECO:0007669"/>
    <property type="project" value="UniProtKB-KW"/>
</dbReference>
<dbReference type="PANTHER" id="PTHR43201:SF5">
    <property type="entry name" value="MEDIUM-CHAIN ACYL-COA LIGASE ACSF2, MITOCHONDRIAL"/>
    <property type="match status" value="1"/>
</dbReference>
<feature type="domain" description="Phospholipid/glycerol acyltransferase" evidence="15">
    <location>
        <begin position="30"/>
        <end position="140"/>
    </location>
</feature>
<dbReference type="PANTHER" id="PTHR43201">
    <property type="entry name" value="ACYL-COA SYNTHETASE"/>
    <property type="match status" value="1"/>
</dbReference>
<comment type="catalytic activity">
    <reaction evidence="13">
        <text>a 2-acyl-sn-glycero-3-phosphoethanolamine + a fatty acyl-[ACP] = a 1,2-diacyl-sn-glycero-3-phosphoethanolamine + holo-[ACP]</text>
        <dbReference type="Rhea" id="RHEA:10304"/>
        <dbReference type="Rhea" id="RHEA-COMP:9685"/>
        <dbReference type="Rhea" id="RHEA-COMP:14125"/>
        <dbReference type="ChEBI" id="CHEBI:64479"/>
        <dbReference type="ChEBI" id="CHEBI:64612"/>
        <dbReference type="ChEBI" id="CHEBI:65213"/>
        <dbReference type="ChEBI" id="CHEBI:138651"/>
        <dbReference type="EC" id="2.3.1.40"/>
    </reaction>
</comment>
<dbReference type="CDD" id="cd07989">
    <property type="entry name" value="LPLAT_AGPAT-like"/>
    <property type="match status" value="1"/>
</dbReference>
<evidence type="ECO:0000256" key="9">
    <source>
        <dbReference type="ARBA" id="ARBA00022989"/>
    </source>
</evidence>
<dbReference type="InterPro" id="IPR002123">
    <property type="entry name" value="Plipid/glycerol_acylTrfase"/>
</dbReference>
<evidence type="ECO:0000256" key="2">
    <source>
        <dbReference type="ARBA" id="ARBA00022475"/>
    </source>
</evidence>
<feature type="region of interest" description="Acyltransferase" evidence="13">
    <location>
        <begin position="15"/>
        <end position="138"/>
    </location>
</feature>
<dbReference type="GO" id="GO:0005886">
    <property type="term" value="C:plasma membrane"/>
    <property type="evidence" value="ECO:0007669"/>
    <property type="project" value="UniProtKB-SubCell"/>
</dbReference>
<accession>A0A4R3VMZ6</accession>
<dbReference type="SUPFAM" id="SSF69593">
    <property type="entry name" value="Glycerol-3-phosphate (1)-acyltransferase"/>
    <property type="match status" value="1"/>
</dbReference>
<comment type="similarity">
    <text evidence="1">Belongs to the ATP-dependent AMP-binding enzyme family.</text>
</comment>
<dbReference type="HAMAP" id="MF_01162">
    <property type="entry name" value="Aas"/>
    <property type="match status" value="1"/>
</dbReference>
<dbReference type="InterPro" id="IPR020845">
    <property type="entry name" value="AMP-binding_CS"/>
</dbReference>
<keyword evidence="12 13" id="KW-0012">Acyltransferase</keyword>
<comment type="similarity">
    <text evidence="13">In the N-terminal section; belongs to the 2-acyl-GPE acetyltransferase family.</text>
</comment>
<dbReference type="EC" id="2.3.1.40" evidence="13"/>
<keyword evidence="17" id="KW-1185">Reference proteome</keyword>
<dbReference type="GO" id="GO:0008922">
    <property type="term" value="F:long-chain fatty acid [acyl-carrier-protein] ligase activity"/>
    <property type="evidence" value="ECO:0007669"/>
    <property type="project" value="UniProtKB-UniRule"/>
</dbReference>
<dbReference type="InterPro" id="IPR045851">
    <property type="entry name" value="AMP-bd_C_sf"/>
</dbReference>
<dbReference type="AlphaFoldDB" id="A0A4R3VMZ6"/>
<dbReference type="GO" id="GO:0006631">
    <property type="term" value="P:fatty acid metabolic process"/>
    <property type="evidence" value="ECO:0007669"/>
    <property type="project" value="InterPro"/>
</dbReference>
<gene>
    <name evidence="13" type="primary">aas</name>
    <name evidence="16" type="ORF">EDC54_10618</name>
</gene>
<keyword evidence="6 13" id="KW-0812">Transmembrane</keyword>
<evidence type="ECO:0000256" key="10">
    <source>
        <dbReference type="ARBA" id="ARBA00023136"/>
    </source>
</evidence>
<dbReference type="Gene3D" id="3.30.300.30">
    <property type="match status" value="1"/>
</dbReference>
<comment type="subcellular location">
    <subcellularLocation>
        <location evidence="13">Cell membrane</location>
        <topology evidence="13">Multi-pass membrane protein</topology>
    </subcellularLocation>
</comment>
<keyword evidence="4 13" id="KW-0436">Ligase</keyword>
<evidence type="ECO:0000256" key="7">
    <source>
        <dbReference type="ARBA" id="ARBA00022741"/>
    </source>
</evidence>
<evidence type="ECO:0000256" key="6">
    <source>
        <dbReference type="ARBA" id="ARBA00022692"/>
    </source>
</evidence>
<protein>
    <recommendedName>
        <fullName evidence="13">Bifunctional protein Aas</fullName>
    </recommendedName>
    <domain>
        <recommendedName>
            <fullName evidence="13">2-acylglycerophosphoethanolamine acyltransferase</fullName>
            <ecNumber evidence="13">2.3.1.40</ecNumber>
        </recommendedName>
        <alternativeName>
            <fullName evidence="13">2-acyl-GPE acyltransferase</fullName>
        </alternativeName>
        <alternativeName>
            <fullName evidence="13">Acyl-[acyl-carrier-protein]--phospholipid O-acyltransferase</fullName>
        </alternativeName>
    </domain>
    <domain>
        <recommendedName>
            <fullName evidence="13">Acyl-[acyl-carrier-protein] synthetase</fullName>
            <ecNumber evidence="13">6.2.1.20</ecNumber>
        </recommendedName>
        <alternativeName>
            <fullName evidence="13">Acyl-ACP synthetase</fullName>
        </alternativeName>
        <alternativeName>
            <fullName evidence="13">Long-chain-fatty-acid--[acyl-carrier-protein] ligase</fullName>
        </alternativeName>
    </domain>
</protein>
<name>A0A4R3VMZ6_9GAMM</name>
<keyword evidence="10 13" id="KW-0472">Membrane</keyword>
<dbReference type="GO" id="GO:0008779">
    <property type="term" value="F:acyl-[acyl-carrier-protein]-phospholipid O-acyltransferase activity"/>
    <property type="evidence" value="ECO:0007669"/>
    <property type="project" value="UniProtKB-UniRule"/>
</dbReference>
<comment type="catalytic activity">
    <reaction evidence="13">
        <text>a long-chain fatty acid + holo-[ACP] + ATP = a long-chain fatty acyl-[ACP] + AMP + diphosphate</text>
        <dbReference type="Rhea" id="RHEA:45588"/>
        <dbReference type="Rhea" id="RHEA-COMP:9685"/>
        <dbReference type="Rhea" id="RHEA-COMP:12682"/>
        <dbReference type="ChEBI" id="CHEBI:30616"/>
        <dbReference type="ChEBI" id="CHEBI:33019"/>
        <dbReference type="ChEBI" id="CHEBI:57560"/>
        <dbReference type="ChEBI" id="CHEBI:64479"/>
        <dbReference type="ChEBI" id="CHEBI:133243"/>
        <dbReference type="ChEBI" id="CHEBI:456215"/>
        <dbReference type="EC" id="6.2.1.20"/>
    </reaction>
</comment>
<organism evidence="16 17">
    <name type="scientific">Samsonia erythrinae</name>
    <dbReference type="NCBI Taxonomy" id="160434"/>
    <lineage>
        <taxon>Bacteria</taxon>
        <taxon>Pseudomonadati</taxon>
        <taxon>Pseudomonadota</taxon>
        <taxon>Gammaproteobacteria</taxon>
        <taxon>Enterobacterales</taxon>
        <taxon>Pectobacteriaceae</taxon>
        <taxon>Samsonia</taxon>
    </lineage>
</organism>
<dbReference type="Pfam" id="PF00501">
    <property type="entry name" value="AMP-binding"/>
    <property type="match status" value="1"/>
</dbReference>
<comment type="similarity">
    <text evidence="13">In the C-terminal section; belongs to the ATP-dependent AMP-binding enzyme family.</text>
</comment>
<dbReference type="InterPro" id="IPR042099">
    <property type="entry name" value="ANL_N_sf"/>
</dbReference>
<dbReference type="Gene3D" id="3.40.50.12780">
    <property type="entry name" value="N-terminal domain of ligase-like"/>
    <property type="match status" value="1"/>
</dbReference>
<evidence type="ECO:0000259" key="15">
    <source>
        <dbReference type="SMART" id="SM00563"/>
    </source>
</evidence>
<dbReference type="Proteomes" id="UP000295433">
    <property type="component" value="Unassembled WGS sequence"/>
</dbReference>
<dbReference type="InterPro" id="IPR023775">
    <property type="entry name" value="Aas"/>
</dbReference>
<evidence type="ECO:0000256" key="14">
    <source>
        <dbReference type="SAM" id="MobiDB-lite"/>
    </source>
</evidence>
<sequence length="738" mass="81404">MIFTLLRWVFQRLYRIQIEGDRSQFQQPKLLITPNHVSFLDGVLLALFLPIKPVFAVYSSVTDRWFMRWLRPYVDFVALDPTKPLAIKGLIKVIERGQPVVVFPEGRISVTGSLMKIYSGAAFVAAKSGATIIPVRIDGAEFTPFGRLSGVVKRRCFPQIRITYLPPTVLPMPEANSARERRALAGERLHDIMMKARMDTRPHHTLYQAFLAARTRYGRHSASIADISFNEDSYQGLLKKSLGVSRILQRFTRADEYVGMLLPNATITAAAILGASLRNRVPAMLNYTAGAKGIQSAMSAAGIKTIVTSRQFLDKGKLTDLPNQVSEANWVYLEDLKDTVTLADKLWILFHLWFPARAMLAQKPDDAAIVLFTSGSEGNPKGVVHSHDSLLANVEQIRTVSDFTPRDRFMSALPLFHAFGLTVGLLTPLMTGARVFLYPSPLHYRIVPELVYDQNCTVLFGTSTFLGHYARFAHPYDFARLRYVVAGAEKLSEATRLLWQDKFGIRILEGYGVTECAPVVAINVPMATKIHSVGRLLPEIESRLMTVPGINRGGRLQLRGPNIMKGYLRVENPGVLEAPAAESAQGELQSGWYDTGDIVELDEKGFCTILGRVKRFAKLAGEMVSLESVEQLAANVSPDGQHAASAKSDSSKGEALVLFTTDNQITREALLAQARSSGIPELAVPRDIRYVKALPLLGSGKPDFVTLRQMAEQAGGEPPVSALPDSAQPTTDASERTV</sequence>
<dbReference type="GO" id="GO:0031956">
    <property type="term" value="F:medium-chain fatty acid-CoA ligase activity"/>
    <property type="evidence" value="ECO:0007669"/>
    <property type="project" value="TreeGrafter"/>
</dbReference>
<feature type="active site" evidence="13">
    <location>
        <position position="36"/>
    </location>
</feature>
<keyword evidence="7 13" id="KW-0547">Nucleotide-binding</keyword>
<evidence type="ECO:0000256" key="4">
    <source>
        <dbReference type="ARBA" id="ARBA00022598"/>
    </source>
</evidence>
<comment type="caution">
    <text evidence="16">The sequence shown here is derived from an EMBL/GenBank/DDBJ whole genome shotgun (WGS) entry which is preliminary data.</text>
</comment>
<evidence type="ECO:0000256" key="11">
    <source>
        <dbReference type="ARBA" id="ARBA00023268"/>
    </source>
</evidence>
<feature type="region of interest" description="AMP-binding" evidence="13">
    <location>
        <begin position="233"/>
        <end position="646"/>
    </location>
</feature>
<evidence type="ECO:0000313" key="17">
    <source>
        <dbReference type="Proteomes" id="UP000295433"/>
    </source>
</evidence>
<keyword evidence="11 13" id="KW-0511">Multifunctional enzyme</keyword>
<reference evidence="16 17" key="1">
    <citation type="submission" date="2019-03" db="EMBL/GenBank/DDBJ databases">
        <title>Genomic Encyclopedia of Type Strains, Phase IV (KMG-IV): sequencing the most valuable type-strain genomes for metagenomic binning, comparative biology and taxonomic classification.</title>
        <authorList>
            <person name="Goeker M."/>
        </authorList>
    </citation>
    <scope>NUCLEOTIDE SEQUENCE [LARGE SCALE GENOMIC DNA]</scope>
    <source>
        <strain evidence="16 17">DSM 16730</strain>
    </source>
</reference>
<dbReference type="InterPro" id="IPR000873">
    <property type="entry name" value="AMP-dep_synth/lig_dom"/>
</dbReference>
<dbReference type="PROSITE" id="PS00455">
    <property type="entry name" value="AMP_BINDING"/>
    <property type="match status" value="1"/>
</dbReference>
<evidence type="ECO:0000256" key="5">
    <source>
        <dbReference type="ARBA" id="ARBA00022679"/>
    </source>
</evidence>
<dbReference type="RefSeq" id="WP_230514502.1">
    <property type="nucleotide sequence ID" value="NZ_JAWIZJ010000006.1"/>
</dbReference>
<evidence type="ECO:0000256" key="13">
    <source>
        <dbReference type="HAMAP-Rule" id="MF_01162"/>
    </source>
</evidence>
<keyword evidence="5 13" id="KW-0808">Transferase</keyword>
<evidence type="ECO:0000256" key="3">
    <source>
        <dbReference type="ARBA" id="ARBA00022519"/>
    </source>
</evidence>
<dbReference type="SUPFAM" id="SSF56801">
    <property type="entry name" value="Acetyl-CoA synthetase-like"/>
    <property type="match status" value="1"/>
</dbReference>
<dbReference type="EC" id="6.2.1.20" evidence="13"/>
<keyword evidence="8 13" id="KW-0067">ATP-binding</keyword>
<evidence type="ECO:0000256" key="1">
    <source>
        <dbReference type="ARBA" id="ARBA00006432"/>
    </source>
</evidence>
<evidence type="ECO:0000313" key="16">
    <source>
        <dbReference type="EMBL" id="TCV05386.1"/>
    </source>
</evidence>
<dbReference type="SMART" id="SM00563">
    <property type="entry name" value="PlsC"/>
    <property type="match status" value="1"/>
</dbReference>
<dbReference type="EMBL" id="SMBY01000006">
    <property type="protein sequence ID" value="TCV05386.1"/>
    <property type="molecule type" value="Genomic_DNA"/>
</dbReference>
<dbReference type="NCBIfam" id="NF005959">
    <property type="entry name" value="PRK08043.1"/>
    <property type="match status" value="1"/>
</dbReference>
<evidence type="ECO:0000256" key="8">
    <source>
        <dbReference type="ARBA" id="ARBA00022840"/>
    </source>
</evidence>
<comment type="function">
    <text evidence="13">Plays a role in lysophospholipid acylation. Transfers fatty acids to the 1-position via an enzyme-bound acyl-ACP intermediate in the presence of ATP and magnesium. Its physiological function is to regenerate phosphatidylethanolamine from 2-acyl-glycero-3-phosphoethanolamine (2-acyl-GPE) formed by transacylation reactions or degradation by phospholipase A1.</text>
</comment>
<feature type="region of interest" description="Disordered" evidence="14">
    <location>
        <begin position="712"/>
        <end position="738"/>
    </location>
</feature>
<keyword evidence="9 13" id="KW-1133">Transmembrane helix</keyword>
<evidence type="ECO:0000256" key="12">
    <source>
        <dbReference type="ARBA" id="ARBA00023315"/>
    </source>
</evidence>
<keyword evidence="2 13" id="KW-1003">Cell membrane</keyword>
<dbReference type="Pfam" id="PF01553">
    <property type="entry name" value="Acyltransferase"/>
    <property type="match status" value="1"/>
</dbReference>